<dbReference type="PANTHER" id="PTHR43004">
    <property type="entry name" value="TRK SYSTEM POTASSIUM UPTAKE PROTEIN"/>
    <property type="match status" value="1"/>
</dbReference>
<reference evidence="6" key="1">
    <citation type="journal article" date="2014" name="Int. J. Syst. Evol. Microbiol.">
        <title>Complete genome sequence of Corynebacterium casei LMG S-19264T (=DSM 44701T), isolated from a smear-ripened cheese.</title>
        <authorList>
            <consortium name="US DOE Joint Genome Institute (JGI-PGF)"/>
            <person name="Walter F."/>
            <person name="Albersmeier A."/>
            <person name="Kalinowski J."/>
            <person name="Ruckert C."/>
        </authorList>
    </citation>
    <scope>NUCLEOTIDE SEQUENCE</scope>
    <source>
        <strain evidence="6">JCM 5069</strain>
    </source>
</reference>
<dbReference type="Gene3D" id="3.50.50.60">
    <property type="entry name" value="FAD/NAD(P)-binding domain"/>
    <property type="match status" value="1"/>
</dbReference>
<keyword evidence="3" id="KW-0274">FAD</keyword>
<feature type="domain" description="FAD-binding" evidence="5">
    <location>
        <begin position="24"/>
        <end position="375"/>
    </location>
</feature>
<dbReference type="GO" id="GO:0016709">
    <property type="term" value="F:oxidoreductase activity, acting on paired donors, with incorporation or reduction of molecular oxygen, NAD(P)H as one donor, and incorporation of one atom of oxygen"/>
    <property type="evidence" value="ECO:0007669"/>
    <property type="project" value="UniProtKB-ARBA"/>
</dbReference>
<gene>
    <name evidence="6" type="ORF">GCM10018793_62170</name>
</gene>
<dbReference type="EMBL" id="BNCD01000026">
    <property type="protein sequence ID" value="GHH87205.1"/>
    <property type="molecule type" value="Genomic_DNA"/>
</dbReference>
<accession>A0A919L6Z0</accession>
<evidence type="ECO:0000313" key="6">
    <source>
        <dbReference type="EMBL" id="GHH87205.1"/>
    </source>
</evidence>
<reference evidence="6" key="2">
    <citation type="submission" date="2020-09" db="EMBL/GenBank/DDBJ databases">
        <authorList>
            <person name="Sun Q."/>
            <person name="Ohkuma M."/>
        </authorList>
    </citation>
    <scope>NUCLEOTIDE SEQUENCE</scope>
    <source>
        <strain evidence="6">JCM 5069</strain>
    </source>
</reference>
<dbReference type="InterPro" id="IPR002938">
    <property type="entry name" value="FAD-bd"/>
</dbReference>
<dbReference type="InterPro" id="IPR036188">
    <property type="entry name" value="FAD/NAD-bd_sf"/>
</dbReference>
<dbReference type="PANTHER" id="PTHR43004:SF19">
    <property type="entry name" value="BINDING MONOOXYGENASE, PUTATIVE (JCVI)-RELATED"/>
    <property type="match status" value="1"/>
</dbReference>
<dbReference type="GO" id="GO:0071949">
    <property type="term" value="F:FAD binding"/>
    <property type="evidence" value="ECO:0007669"/>
    <property type="project" value="InterPro"/>
</dbReference>
<name>A0A919L6Z0_9ACTN</name>
<dbReference type="Gene3D" id="3.30.70.2450">
    <property type="match status" value="1"/>
</dbReference>
<evidence type="ECO:0000256" key="1">
    <source>
        <dbReference type="ARBA" id="ARBA00001974"/>
    </source>
</evidence>
<evidence type="ECO:0000256" key="4">
    <source>
        <dbReference type="SAM" id="MobiDB-lite"/>
    </source>
</evidence>
<evidence type="ECO:0000259" key="5">
    <source>
        <dbReference type="Pfam" id="PF01494"/>
    </source>
</evidence>
<dbReference type="PRINTS" id="PR00420">
    <property type="entry name" value="RNGMNOXGNASE"/>
</dbReference>
<organism evidence="6 7">
    <name type="scientific">Streptomyces sulfonofaciens</name>
    <dbReference type="NCBI Taxonomy" id="68272"/>
    <lineage>
        <taxon>Bacteria</taxon>
        <taxon>Bacillati</taxon>
        <taxon>Actinomycetota</taxon>
        <taxon>Actinomycetes</taxon>
        <taxon>Kitasatosporales</taxon>
        <taxon>Streptomycetaceae</taxon>
        <taxon>Streptomyces</taxon>
    </lineage>
</organism>
<protein>
    <submittedName>
        <fullName evidence="6">FAD-dependent oxidoreductase</fullName>
    </submittedName>
</protein>
<evidence type="ECO:0000256" key="2">
    <source>
        <dbReference type="ARBA" id="ARBA00022630"/>
    </source>
</evidence>
<dbReference type="RefSeq" id="WP_189937865.1">
    <property type="nucleotide sequence ID" value="NZ_BNCD01000026.1"/>
</dbReference>
<keyword evidence="7" id="KW-1185">Reference proteome</keyword>
<dbReference type="Gene3D" id="3.40.30.120">
    <property type="match status" value="1"/>
</dbReference>
<dbReference type="Proteomes" id="UP000603708">
    <property type="component" value="Unassembled WGS sequence"/>
</dbReference>
<dbReference type="AlphaFoldDB" id="A0A919L6Z0"/>
<sequence>MDGTTGTEDGSVPPPADHGAPERSVVVVGAGPTGLLLAGDLAEAGVPVTLVEKRAPGISNLSRAFVLHARTLEQLDTRPAAAGPGDGAPPPAAPRAPSLADELVARGRALDTLRLFDRLTLRLDTLPSRFNFLLVLPQYEVEEALRRRAAAAGARFAYESEVTGLDQDEDGVTLRVRGPGGRQDTLRAAYAAGADGLRSAVRQAVGLPFPGRSVIRSMVLADVRLTRPPGSVLTVGAVGGAFAFLVPFGDGYHRVMGWHRARDVPDSAPLDLDEVREITRLALGQDFGMHDARWMSRFHSDERQVPAYRVGRVLLAGDAAHVHTPAGGQGMNTGLQDAANLGWKLAAVLSGRAEESLLDSYQAERHPVGRSVLRSSGGLIRLAMADRPWTRAARAAATALLGAARPARAGLVGRITGTGYAYRAPRGSHPLTGKRVPDVPLADGGRLHEALRGGRFVLIGPAGTDVGDHTGRVVAAHWASGRRTTVLVRPDGYAAWAAESPDRAALSAALARHAGAPCGTGPASHAGR</sequence>
<evidence type="ECO:0000313" key="7">
    <source>
        <dbReference type="Proteomes" id="UP000603708"/>
    </source>
</evidence>
<dbReference type="Pfam" id="PF01494">
    <property type="entry name" value="FAD_binding_3"/>
    <property type="match status" value="1"/>
</dbReference>
<proteinExistence type="predicted"/>
<evidence type="ECO:0000256" key="3">
    <source>
        <dbReference type="ARBA" id="ARBA00022827"/>
    </source>
</evidence>
<dbReference type="SUPFAM" id="SSF51905">
    <property type="entry name" value="FAD/NAD(P)-binding domain"/>
    <property type="match status" value="1"/>
</dbReference>
<dbReference type="InterPro" id="IPR050641">
    <property type="entry name" value="RIFMO-like"/>
</dbReference>
<comment type="caution">
    <text evidence="6">The sequence shown here is derived from an EMBL/GenBank/DDBJ whole genome shotgun (WGS) entry which is preliminary data.</text>
</comment>
<feature type="region of interest" description="Disordered" evidence="4">
    <location>
        <begin position="1"/>
        <end position="22"/>
    </location>
</feature>
<keyword evidence="2" id="KW-0285">Flavoprotein</keyword>
<dbReference type="Pfam" id="PF21274">
    <property type="entry name" value="Rng_hyd_C"/>
    <property type="match status" value="1"/>
</dbReference>
<comment type="cofactor">
    <cofactor evidence="1">
        <name>FAD</name>
        <dbReference type="ChEBI" id="CHEBI:57692"/>
    </cofactor>
</comment>